<dbReference type="OrthoDB" id="3335358at2759"/>
<evidence type="ECO:0000313" key="2">
    <source>
        <dbReference type="RefSeq" id="XP_030986841.1"/>
    </source>
</evidence>
<reference evidence="2" key="3">
    <citation type="submission" date="2025-08" db="UniProtKB">
        <authorList>
            <consortium name="RefSeq"/>
        </authorList>
    </citation>
    <scope>IDENTIFICATION</scope>
    <source>
        <strain evidence="2">NI907</strain>
    </source>
</reference>
<dbReference type="InterPro" id="IPR009297">
    <property type="entry name" value="DUF952"/>
</dbReference>
<accession>A0A6P8BIF9</accession>
<gene>
    <name evidence="2" type="ORF">PgNI_01874</name>
</gene>
<dbReference type="Gene3D" id="3.20.170.20">
    <property type="entry name" value="Protein of unknown function DUF952"/>
    <property type="match status" value="1"/>
</dbReference>
<dbReference type="RefSeq" id="XP_030986841.1">
    <property type="nucleotide sequence ID" value="XM_031121946.1"/>
</dbReference>
<dbReference type="Pfam" id="PF06108">
    <property type="entry name" value="DUF952"/>
    <property type="match status" value="1"/>
</dbReference>
<organism evidence="1 2">
    <name type="scientific">Pyricularia grisea</name>
    <name type="common">Crabgrass-specific blast fungus</name>
    <name type="synonym">Magnaporthe grisea</name>
    <dbReference type="NCBI Taxonomy" id="148305"/>
    <lineage>
        <taxon>Eukaryota</taxon>
        <taxon>Fungi</taxon>
        <taxon>Dikarya</taxon>
        <taxon>Ascomycota</taxon>
        <taxon>Pezizomycotina</taxon>
        <taxon>Sordariomycetes</taxon>
        <taxon>Sordariomycetidae</taxon>
        <taxon>Magnaporthales</taxon>
        <taxon>Pyriculariaceae</taxon>
        <taxon>Pyricularia</taxon>
    </lineage>
</organism>
<sequence length="173" mass="19983">MYPVHYYPTVITQKIKQRFNRYWYNYSYLDDTRLLFPQDPPRPSRDGCKMSPVSAAPPPLPMHVYKILPTAPPAPLPSPYPLSDLDKKDGFVHLSTASQIPITAGIWFKDFSELWILKLNLTRFEKDINWDTPGCPHLYGNFGAEEVVDSRKFVRSDGQEWQEVLGGCSDWFV</sequence>
<dbReference type="KEGG" id="pgri:PgNI_01874"/>
<dbReference type="GeneID" id="41956858"/>
<dbReference type="SUPFAM" id="SSF56399">
    <property type="entry name" value="ADP-ribosylation"/>
    <property type="match status" value="1"/>
</dbReference>
<dbReference type="Proteomes" id="UP000515153">
    <property type="component" value="Unplaced"/>
</dbReference>
<dbReference type="AlphaFoldDB" id="A0A6P8BIF9"/>
<proteinExistence type="predicted"/>
<protein>
    <recommendedName>
        <fullName evidence="3">DUF952 domain-containing protein</fullName>
    </recommendedName>
</protein>
<keyword evidence="1" id="KW-1185">Reference proteome</keyword>
<dbReference type="PANTHER" id="PTHR34129:SF1">
    <property type="entry name" value="DUF952 DOMAIN-CONTAINING PROTEIN"/>
    <property type="match status" value="1"/>
</dbReference>
<evidence type="ECO:0008006" key="3">
    <source>
        <dbReference type="Google" id="ProtNLM"/>
    </source>
</evidence>
<name>A0A6P8BIF9_PYRGI</name>
<reference evidence="2" key="2">
    <citation type="submission" date="2019-10" db="EMBL/GenBank/DDBJ databases">
        <authorList>
            <consortium name="NCBI Genome Project"/>
        </authorList>
    </citation>
    <scope>NUCLEOTIDE SEQUENCE</scope>
    <source>
        <strain evidence="2">NI907</strain>
    </source>
</reference>
<reference evidence="2" key="1">
    <citation type="journal article" date="2019" name="Mol. Biol. Evol.">
        <title>Blast fungal genomes show frequent chromosomal changes, gene gains and losses, and effector gene turnover.</title>
        <authorList>
            <person name="Gomez Luciano L.B."/>
            <person name="Jason Tsai I."/>
            <person name="Chuma I."/>
            <person name="Tosa Y."/>
            <person name="Chen Y.H."/>
            <person name="Li J.Y."/>
            <person name="Li M.Y."/>
            <person name="Jade Lu M.Y."/>
            <person name="Nakayashiki H."/>
            <person name="Li W.H."/>
        </authorList>
    </citation>
    <scope>NUCLEOTIDE SEQUENCE</scope>
    <source>
        <strain evidence="2">NI907</strain>
    </source>
</reference>
<dbReference type="PANTHER" id="PTHR34129">
    <property type="entry name" value="BLR1139 PROTEIN"/>
    <property type="match status" value="1"/>
</dbReference>
<evidence type="ECO:0000313" key="1">
    <source>
        <dbReference type="Proteomes" id="UP000515153"/>
    </source>
</evidence>